<evidence type="ECO:0000313" key="6">
    <source>
        <dbReference type="Proteomes" id="UP000253034"/>
    </source>
</evidence>
<dbReference type="PROSITE" id="PS00198">
    <property type="entry name" value="4FE4S_FER_1"/>
    <property type="match status" value="1"/>
</dbReference>
<dbReference type="InterPro" id="IPR017900">
    <property type="entry name" value="4Fe4S_Fe_S_CS"/>
</dbReference>
<feature type="domain" description="4Fe-4S ferredoxin-type" evidence="4">
    <location>
        <begin position="2"/>
        <end position="31"/>
    </location>
</feature>
<dbReference type="PANTHER" id="PTHR43122:SF1">
    <property type="entry name" value="IRON-SULFUR-BINDING PROTEIN"/>
    <property type="match status" value="1"/>
</dbReference>
<dbReference type="Pfam" id="PF13237">
    <property type="entry name" value="Fer4_10"/>
    <property type="match status" value="1"/>
</dbReference>
<sequence length="68" mass="7457">MARVIFNEEMCKGCKLCTTVCPKGIVVMKNDKLNLKGFHPAGVEDMEKCIGCAFCATICPDCVIEVEK</sequence>
<evidence type="ECO:0000256" key="1">
    <source>
        <dbReference type="ARBA" id="ARBA00022723"/>
    </source>
</evidence>
<keyword evidence="6" id="KW-1185">Reference proteome</keyword>
<dbReference type="Gene3D" id="3.30.70.20">
    <property type="match status" value="1"/>
</dbReference>
<comment type="caution">
    <text evidence="5">The sequence shown here is derived from an EMBL/GenBank/DDBJ whole genome shotgun (WGS) entry which is preliminary data.</text>
</comment>
<evidence type="ECO:0000313" key="5">
    <source>
        <dbReference type="EMBL" id="RCX15440.1"/>
    </source>
</evidence>
<evidence type="ECO:0000259" key="4">
    <source>
        <dbReference type="PROSITE" id="PS51379"/>
    </source>
</evidence>
<dbReference type="OrthoDB" id="9804603at2"/>
<protein>
    <submittedName>
        <fullName evidence="5">2-oxoglutarate ferredoxin oxidoreductase delta subunit</fullName>
    </submittedName>
</protein>
<dbReference type="RefSeq" id="WP_114298094.1">
    <property type="nucleotide sequence ID" value="NZ_QPJT01000013.1"/>
</dbReference>
<evidence type="ECO:0000256" key="3">
    <source>
        <dbReference type="ARBA" id="ARBA00023014"/>
    </source>
</evidence>
<dbReference type="EMBL" id="QPJT01000013">
    <property type="protein sequence ID" value="RCX15440.1"/>
    <property type="molecule type" value="Genomic_DNA"/>
</dbReference>
<dbReference type="GO" id="GO:0046872">
    <property type="term" value="F:metal ion binding"/>
    <property type="evidence" value="ECO:0007669"/>
    <property type="project" value="UniProtKB-KW"/>
</dbReference>
<dbReference type="GO" id="GO:0051536">
    <property type="term" value="F:iron-sulfur cluster binding"/>
    <property type="evidence" value="ECO:0007669"/>
    <property type="project" value="UniProtKB-KW"/>
</dbReference>
<dbReference type="AlphaFoldDB" id="A0A369B188"/>
<name>A0A369B188_9FIRM</name>
<proteinExistence type="predicted"/>
<keyword evidence="1" id="KW-0479">Metal-binding</keyword>
<gene>
    <name evidence="5" type="ORF">DFR58_11320</name>
</gene>
<dbReference type="InterPro" id="IPR017896">
    <property type="entry name" value="4Fe4S_Fe-S-bd"/>
</dbReference>
<keyword evidence="2" id="KW-0408">Iron</keyword>
<dbReference type="Proteomes" id="UP000253034">
    <property type="component" value="Unassembled WGS sequence"/>
</dbReference>
<keyword evidence="3" id="KW-0411">Iron-sulfur</keyword>
<dbReference type="PROSITE" id="PS51379">
    <property type="entry name" value="4FE4S_FER_2"/>
    <property type="match status" value="2"/>
</dbReference>
<reference evidence="5 6" key="1">
    <citation type="submission" date="2018-07" db="EMBL/GenBank/DDBJ databases">
        <title>Genomic Encyclopedia of Type Strains, Phase IV (KMG-IV): sequencing the most valuable type-strain genomes for metagenomic binning, comparative biology and taxonomic classification.</title>
        <authorList>
            <person name="Goeker M."/>
        </authorList>
    </citation>
    <scope>NUCLEOTIDE SEQUENCE [LARGE SCALE GENOMIC DNA]</scope>
    <source>
        <strain evidence="5 6">DSM 27016</strain>
    </source>
</reference>
<organism evidence="5 6">
    <name type="scientific">Anaerobacterium chartisolvens</name>
    <dbReference type="NCBI Taxonomy" id="1297424"/>
    <lineage>
        <taxon>Bacteria</taxon>
        <taxon>Bacillati</taxon>
        <taxon>Bacillota</taxon>
        <taxon>Clostridia</taxon>
        <taxon>Eubacteriales</taxon>
        <taxon>Oscillospiraceae</taxon>
        <taxon>Anaerobacterium</taxon>
    </lineage>
</organism>
<evidence type="ECO:0000256" key="2">
    <source>
        <dbReference type="ARBA" id="ARBA00023004"/>
    </source>
</evidence>
<feature type="domain" description="4Fe-4S ferredoxin-type" evidence="4">
    <location>
        <begin position="38"/>
        <end position="68"/>
    </location>
</feature>
<dbReference type="PANTHER" id="PTHR43122">
    <property type="entry name" value="FERREDOXIN SUBUNIT OF PYRUVATE:FLAVODOXIN OXIDOREDUCTASE-RELATED"/>
    <property type="match status" value="1"/>
</dbReference>
<dbReference type="SUPFAM" id="SSF54862">
    <property type="entry name" value="4Fe-4S ferredoxins"/>
    <property type="match status" value="1"/>
</dbReference>
<accession>A0A369B188</accession>